<keyword evidence="3" id="KW-0378">Hydrolase</keyword>
<keyword evidence="2" id="KW-0645">Protease</keyword>
<dbReference type="CDD" id="cd03146">
    <property type="entry name" value="GAT1_Peptidase_E"/>
    <property type="match status" value="1"/>
</dbReference>
<evidence type="ECO:0000256" key="2">
    <source>
        <dbReference type="ARBA" id="ARBA00022670"/>
    </source>
</evidence>
<evidence type="ECO:0000313" key="5">
    <source>
        <dbReference type="EMBL" id="PIR46991.1"/>
    </source>
</evidence>
<reference evidence="5 6" key="1">
    <citation type="submission" date="2017-09" db="EMBL/GenBank/DDBJ databases">
        <title>Depth-based differentiation of microbial function through sediment-hosted aquifers and enrichment of novel symbionts in the deep terrestrial subsurface.</title>
        <authorList>
            <person name="Probst A.J."/>
            <person name="Ladd B."/>
            <person name="Jarett J.K."/>
            <person name="Geller-Mcgrath D.E."/>
            <person name="Sieber C.M."/>
            <person name="Emerson J.B."/>
            <person name="Anantharaman K."/>
            <person name="Thomas B.C."/>
            <person name="Malmstrom R."/>
            <person name="Stieglmeier M."/>
            <person name="Klingl A."/>
            <person name="Woyke T."/>
            <person name="Ryan C.M."/>
            <person name="Banfield J.F."/>
        </authorList>
    </citation>
    <scope>NUCLEOTIDE SEQUENCE [LARGE SCALE GENOMIC DNA]</scope>
    <source>
        <strain evidence="5">CG10_big_fil_rev_8_21_14_0_10_45_14</strain>
    </source>
</reference>
<comment type="caution">
    <text evidence="5">The sequence shown here is derived from an EMBL/GenBank/DDBJ whole genome shotgun (WGS) entry which is preliminary data.</text>
</comment>
<dbReference type="InterPro" id="IPR005320">
    <property type="entry name" value="Peptidase_S51"/>
</dbReference>
<dbReference type="Pfam" id="PF03575">
    <property type="entry name" value="Peptidase_S51"/>
    <property type="match status" value="1"/>
</dbReference>
<dbReference type="PANTHER" id="PTHR20842:SF0">
    <property type="entry name" value="ALPHA-ASPARTYL DIPEPTIDASE"/>
    <property type="match status" value="1"/>
</dbReference>
<dbReference type="SUPFAM" id="SSF52317">
    <property type="entry name" value="Class I glutamine amidotransferase-like"/>
    <property type="match status" value="1"/>
</dbReference>
<dbReference type="NCBIfam" id="NF003642">
    <property type="entry name" value="PRK05282.1"/>
    <property type="match status" value="1"/>
</dbReference>
<evidence type="ECO:0000256" key="4">
    <source>
        <dbReference type="ARBA" id="ARBA00022825"/>
    </source>
</evidence>
<dbReference type="GO" id="GO:0006508">
    <property type="term" value="P:proteolysis"/>
    <property type="evidence" value="ECO:0007669"/>
    <property type="project" value="UniProtKB-KW"/>
</dbReference>
<comment type="similarity">
    <text evidence="1">Belongs to the peptidase S51 family.</text>
</comment>
<dbReference type="EMBL" id="PCYL01000016">
    <property type="protein sequence ID" value="PIR46991.1"/>
    <property type="molecule type" value="Genomic_DNA"/>
</dbReference>
<evidence type="ECO:0000256" key="3">
    <source>
        <dbReference type="ARBA" id="ARBA00022801"/>
    </source>
</evidence>
<dbReference type="InterPro" id="IPR029062">
    <property type="entry name" value="Class_I_gatase-like"/>
</dbReference>
<sequence length="237" mass="26543">MKVILGAGGHSKTEDRMYALQQQIGLIFHSISEVLYIPFSHSEDRWEAETADWVSSRFCGLKTIRSLHHYKREDWASVIRDSEAYFVDGGNSFRLLRMLQANDLIAPIRERVKAGAPYFGPSAGANVACPTIMTTNDMPIVWPISPDAIGLIPFQINPHYVDRDPDNPFGGESRATRIREYHEENDLPVLGLYEGSLLVISDGVLKLVFGKAILFLKDGSKREFVAPSDLTFLMSPT</sequence>
<dbReference type="AlphaFoldDB" id="A0A2H0RKB2"/>
<gene>
    <name evidence="5" type="ORF">COV07_01490</name>
</gene>
<dbReference type="GO" id="GO:0008236">
    <property type="term" value="F:serine-type peptidase activity"/>
    <property type="evidence" value="ECO:0007669"/>
    <property type="project" value="UniProtKB-KW"/>
</dbReference>
<proteinExistence type="inferred from homology"/>
<protein>
    <submittedName>
        <fullName evidence="5">Dipeptidase PepE</fullName>
    </submittedName>
</protein>
<dbReference type="Proteomes" id="UP000230833">
    <property type="component" value="Unassembled WGS sequence"/>
</dbReference>
<evidence type="ECO:0000256" key="1">
    <source>
        <dbReference type="ARBA" id="ARBA00006534"/>
    </source>
</evidence>
<evidence type="ECO:0000313" key="6">
    <source>
        <dbReference type="Proteomes" id="UP000230833"/>
    </source>
</evidence>
<dbReference type="PANTHER" id="PTHR20842">
    <property type="entry name" value="PROTEASE S51 ALPHA-ASPARTYL DIPEPTIDASE"/>
    <property type="match status" value="1"/>
</dbReference>
<accession>A0A2H0RKB2</accession>
<organism evidence="5 6">
    <name type="scientific">Candidatus Vogelbacteria bacterium CG10_big_fil_rev_8_21_14_0_10_45_14</name>
    <dbReference type="NCBI Taxonomy" id="1975042"/>
    <lineage>
        <taxon>Bacteria</taxon>
        <taxon>Candidatus Vogeliibacteriota</taxon>
    </lineage>
</organism>
<dbReference type="Gene3D" id="3.40.50.880">
    <property type="match status" value="1"/>
</dbReference>
<name>A0A2H0RKB2_9BACT</name>
<keyword evidence="4" id="KW-0720">Serine protease</keyword>